<dbReference type="PROSITE" id="PS50884">
    <property type="entry name" value="ZF_DOF_2"/>
    <property type="match status" value="1"/>
</dbReference>
<dbReference type="PROSITE" id="PS01361">
    <property type="entry name" value="ZF_DOF_1"/>
    <property type="match status" value="1"/>
</dbReference>
<dbReference type="EMBL" id="QGKY02001015">
    <property type="protein sequence ID" value="KAF2570656.1"/>
    <property type="molecule type" value="Genomic_DNA"/>
</dbReference>
<evidence type="ECO:0000313" key="12">
    <source>
        <dbReference type="EMBL" id="KAF2570656.1"/>
    </source>
</evidence>
<evidence type="ECO:0000256" key="7">
    <source>
        <dbReference type="ARBA" id="ARBA00023242"/>
    </source>
</evidence>
<keyword evidence="5 8" id="KW-0238">DNA-binding</keyword>
<feature type="region of interest" description="Disordered" evidence="10">
    <location>
        <begin position="1"/>
        <end position="37"/>
    </location>
</feature>
<dbReference type="AlphaFoldDB" id="A0A8S9INN2"/>
<gene>
    <name evidence="12" type="ORF">F2Q70_00000655</name>
</gene>
<dbReference type="InterPro" id="IPR045174">
    <property type="entry name" value="Dof"/>
</dbReference>
<sequence>MSSHTNLHSPKPDHRISGTSHTKKSPSSSSSQDQQTLKCPRCNSSNTKFCYYNNYNLSQPRHFCKSCRRYWTRGGALRNVPIGGGCRKTKKSFKPNTSTPSCQRFYSSVMEDSSKFFPPPTTMGFQLMNNQEVLGLRSMEQAKTTPVDVRSGLSLMGFGDYNNHSPATFTTAGTLATSIETLSCLNQDLHWRLQQQRMAMLLGNSTEENVVVERPQPVLYRNLEIVNSLPTKKGENQAEWSFSYNNDNEEVINNNDTNNTGGSDQRNGVQAWTDLNLCHDSWYEIEFFSDLFIQTTSQVSRLAVDDLPGILLVNAEMMCQLHAVYGEWLLKDECWNFVVDHFKGARMLFLSEGSTHADLVAMDQEDYNLDMNT</sequence>
<dbReference type="PANTHER" id="PTHR31992">
    <property type="entry name" value="DOF ZINC FINGER PROTEIN DOF1.4-RELATED"/>
    <property type="match status" value="1"/>
</dbReference>
<keyword evidence="4 9" id="KW-0805">Transcription regulation</keyword>
<dbReference type="PANTHER" id="PTHR31992:SF313">
    <property type="entry name" value="DOF ZINC FINGER PROTEIN DOF5.7"/>
    <property type="match status" value="1"/>
</dbReference>
<organism evidence="12">
    <name type="scientific">Brassica cretica</name>
    <name type="common">Mustard</name>
    <dbReference type="NCBI Taxonomy" id="69181"/>
    <lineage>
        <taxon>Eukaryota</taxon>
        <taxon>Viridiplantae</taxon>
        <taxon>Streptophyta</taxon>
        <taxon>Embryophyta</taxon>
        <taxon>Tracheophyta</taxon>
        <taxon>Spermatophyta</taxon>
        <taxon>Magnoliopsida</taxon>
        <taxon>eudicotyledons</taxon>
        <taxon>Gunneridae</taxon>
        <taxon>Pentapetalae</taxon>
        <taxon>rosids</taxon>
        <taxon>malvids</taxon>
        <taxon>Brassicales</taxon>
        <taxon>Brassicaceae</taxon>
        <taxon>Brassiceae</taxon>
        <taxon>Brassica</taxon>
    </lineage>
</organism>
<keyword evidence="7 8" id="KW-0539">Nucleus</keyword>
<evidence type="ECO:0000256" key="9">
    <source>
        <dbReference type="RuleBase" id="RU369094"/>
    </source>
</evidence>
<feature type="domain" description="Dof-type" evidence="11">
    <location>
        <begin position="37"/>
        <end position="91"/>
    </location>
</feature>
<comment type="subcellular location">
    <subcellularLocation>
        <location evidence="8 9">Nucleus</location>
    </subcellularLocation>
</comment>
<feature type="compositionally biased region" description="Low complexity" evidence="10">
    <location>
        <begin position="17"/>
        <end position="37"/>
    </location>
</feature>
<keyword evidence="6 9" id="KW-0804">Transcription</keyword>
<dbReference type="InterPro" id="IPR003851">
    <property type="entry name" value="Znf_Dof"/>
</dbReference>
<keyword evidence="2 8" id="KW-0863">Zinc-finger</keyword>
<keyword evidence="1 9" id="KW-0479">Metal-binding</keyword>
<evidence type="ECO:0000256" key="3">
    <source>
        <dbReference type="ARBA" id="ARBA00022833"/>
    </source>
</evidence>
<dbReference type="Pfam" id="PF02701">
    <property type="entry name" value="Zn_ribbon_Dof"/>
    <property type="match status" value="1"/>
</dbReference>
<evidence type="ECO:0000256" key="5">
    <source>
        <dbReference type="ARBA" id="ARBA00023125"/>
    </source>
</evidence>
<evidence type="ECO:0000256" key="8">
    <source>
        <dbReference type="PROSITE-ProRule" id="PRU00071"/>
    </source>
</evidence>
<dbReference type="GO" id="GO:0005634">
    <property type="term" value="C:nucleus"/>
    <property type="evidence" value="ECO:0007669"/>
    <property type="project" value="UniProtKB-SubCell"/>
</dbReference>
<protein>
    <recommendedName>
        <fullName evidence="9">Dof zinc finger protein</fullName>
    </recommendedName>
</protein>
<comment type="function">
    <text evidence="9">Transcription factor that binds specifically to a 5'-AA[AG]G-3' consensus core sequence.</text>
</comment>
<evidence type="ECO:0000256" key="2">
    <source>
        <dbReference type="ARBA" id="ARBA00022771"/>
    </source>
</evidence>
<dbReference type="GO" id="GO:0003677">
    <property type="term" value="F:DNA binding"/>
    <property type="evidence" value="ECO:0007669"/>
    <property type="project" value="UniProtKB-UniRule"/>
</dbReference>
<dbReference type="GO" id="GO:0008270">
    <property type="term" value="F:zinc ion binding"/>
    <property type="evidence" value="ECO:0007669"/>
    <property type="project" value="UniProtKB-KW"/>
</dbReference>
<evidence type="ECO:0000256" key="6">
    <source>
        <dbReference type="ARBA" id="ARBA00023163"/>
    </source>
</evidence>
<dbReference type="GO" id="GO:0003700">
    <property type="term" value="F:DNA-binding transcription factor activity"/>
    <property type="evidence" value="ECO:0007669"/>
    <property type="project" value="UniProtKB-UniRule"/>
</dbReference>
<evidence type="ECO:0000259" key="11">
    <source>
        <dbReference type="PROSITE" id="PS50884"/>
    </source>
</evidence>
<reference evidence="12" key="1">
    <citation type="submission" date="2019-12" db="EMBL/GenBank/DDBJ databases">
        <title>Genome sequencing and annotation of Brassica cretica.</title>
        <authorList>
            <person name="Studholme D.J."/>
            <person name="Sarris P.F."/>
        </authorList>
    </citation>
    <scope>NUCLEOTIDE SEQUENCE</scope>
    <source>
        <strain evidence="12">PFS-102/07</strain>
        <tissue evidence="12">Leaf</tissue>
    </source>
</reference>
<accession>A0A8S9INN2</accession>
<evidence type="ECO:0000256" key="10">
    <source>
        <dbReference type="SAM" id="MobiDB-lite"/>
    </source>
</evidence>
<evidence type="ECO:0000256" key="4">
    <source>
        <dbReference type="ARBA" id="ARBA00023015"/>
    </source>
</evidence>
<proteinExistence type="predicted"/>
<name>A0A8S9INN2_BRACR</name>
<comment type="caution">
    <text evidence="12">The sequence shown here is derived from an EMBL/GenBank/DDBJ whole genome shotgun (WGS) entry which is preliminary data.</text>
</comment>
<evidence type="ECO:0000256" key="1">
    <source>
        <dbReference type="ARBA" id="ARBA00022723"/>
    </source>
</evidence>
<keyword evidence="3 9" id="KW-0862">Zinc</keyword>